<evidence type="ECO:0000259" key="3">
    <source>
        <dbReference type="SMART" id="SM00322"/>
    </source>
</evidence>
<proteinExistence type="predicted"/>
<dbReference type="SMART" id="SM00322">
    <property type="entry name" value="KH"/>
    <property type="match status" value="1"/>
</dbReference>
<reference evidence="5" key="1">
    <citation type="submission" date="2022-11" db="UniProtKB">
        <authorList>
            <consortium name="WormBaseParasite"/>
        </authorList>
    </citation>
    <scope>IDENTIFICATION</scope>
</reference>
<dbReference type="InterPro" id="IPR029765">
    <property type="entry name" value="Mev_diP_decarb"/>
</dbReference>
<accession>A0A915KIY2</accession>
<dbReference type="InterPro" id="IPR004087">
    <property type="entry name" value="KH_dom"/>
</dbReference>
<dbReference type="SUPFAM" id="SSF55060">
    <property type="entry name" value="GHMP Kinase, C-terminal domain"/>
    <property type="match status" value="2"/>
</dbReference>
<dbReference type="AlphaFoldDB" id="A0A915KIY2"/>
<dbReference type="GO" id="GO:0019287">
    <property type="term" value="P:isopentenyl diphosphate biosynthetic process, mevalonate pathway"/>
    <property type="evidence" value="ECO:0007669"/>
    <property type="project" value="InterPro"/>
</dbReference>
<protein>
    <submittedName>
        <fullName evidence="5">K Homology domain-containing protein</fullName>
    </submittedName>
</protein>
<dbReference type="InterPro" id="IPR041431">
    <property type="entry name" value="Mvd1_C"/>
</dbReference>
<keyword evidence="1" id="KW-0694">RNA-binding</keyword>
<dbReference type="GO" id="GO:0005829">
    <property type="term" value="C:cytosol"/>
    <property type="evidence" value="ECO:0007669"/>
    <property type="project" value="InterPro"/>
</dbReference>
<dbReference type="InterPro" id="IPR036612">
    <property type="entry name" value="KH_dom_type_1_sf"/>
</dbReference>
<dbReference type="Gene3D" id="3.30.70.890">
    <property type="entry name" value="GHMP kinase, C-terminal domain"/>
    <property type="match status" value="1"/>
</dbReference>
<dbReference type="Pfam" id="PF10469">
    <property type="entry name" value="AKAP7_NLS"/>
    <property type="match status" value="1"/>
</dbReference>
<evidence type="ECO:0000313" key="4">
    <source>
        <dbReference type="Proteomes" id="UP000887565"/>
    </source>
</evidence>
<dbReference type="InterPro" id="IPR053859">
    <property type="entry name" value="MVD-like_N"/>
</dbReference>
<evidence type="ECO:0000256" key="2">
    <source>
        <dbReference type="SAM" id="MobiDB-lite"/>
    </source>
</evidence>
<organism evidence="4 5">
    <name type="scientific">Romanomermis culicivorax</name>
    <name type="common">Nematode worm</name>
    <dbReference type="NCBI Taxonomy" id="13658"/>
    <lineage>
        <taxon>Eukaryota</taxon>
        <taxon>Metazoa</taxon>
        <taxon>Ecdysozoa</taxon>
        <taxon>Nematoda</taxon>
        <taxon>Enoplea</taxon>
        <taxon>Dorylaimia</taxon>
        <taxon>Mermithida</taxon>
        <taxon>Mermithoidea</taxon>
        <taxon>Mermithidae</taxon>
        <taxon>Romanomermis</taxon>
    </lineage>
</organism>
<dbReference type="NCBIfam" id="TIGR01240">
    <property type="entry name" value="mevDPdecarb"/>
    <property type="match status" value="1"/>
</dbReference>
<sequence length="805" mass="91318">MSSLWKEVKVRAPINIALVKYWGKRDKDLMIPLNDSLSLTVDALYAETHAKVFVATLPSSDAFTDDERSAPVTKQLIRDCVILNGREINLLKMSRYHKCFEEIRRQLSVDYAQKLPKAAKNDPYKLSFEITSSTNFPVAAGLASSAAGFAAIAYSLGVIFEFNVDDICRLARLGSGSAARSVYSGLVQWFAGQEPRGADCVCRTISTREHWPNLRCVVLVVSDAQKAYSSTDGMERSVSTISVHLNAIKEAFFEKNFDQFAEYVMRDSNQLHAVCADTFPPLLYLNDSSKVLINFVHAFNETWATECSFKNGSPDFSQAPKSKKMAQTPRLILAYSFDAGPNCCLFVENEHLPEVLSCLCHYFPNSNEEKFIRTGSCLTNIKNNNNGSHFGVPAAKSPAKFLDSNVKVQKNVIQYILVSGLGAGPVIVNMMNFNVLRPDLQWIEGRCYRKLPVKLSTTNDHYVEEDEEGKDSFPKEPDSQSDHQDTVSCPMDPYEEDESKIHFDHVDSKNLKPDFAIKMDVPNEYLRFIIGRSGETKRRLEFQTQTQIFVPRMHQIGETVIRGGNKMQILECRRRILAVVDSARRRYDPTHFLSIPFINAEIRNNFEHFKKKILSECSESSGIREEIFMKTAKLHLTIGVMVLLSDSERNGAKDVLDSCYKEVIKPALQKFTSKKFLLKGLDYMNDDPSEVNVLYAKVFDENGQEPIQLQTLVDQIASYFSSKNLLVRQKRGDNVKMHVTLMNARYAESDKNDNRAEPFDIRKVIETMGDFEFGFQTLESIRISQRFALDSDGYYLDTHRLILDS</sequence>
<dbReference type="SUPFAM" id="SSF54791">
    <property type="entry name" value="Eukaryotic type KH-domain (KH-domain type I)"/>
    <property type="match status" value="1"/>
</dbReference>
<dbReference type="Gene3D" id="3.30.1370.10">
    <property type="entry name" value="K Homology domain, type 1"/>
    <property type="match status" value="1"/>
</dbReference>
<dbReference type="PANTHER" id="PTHR10977:SF3">
    <property type="entry name" value="DIPHOSPHOMEVALONATE DECARBOXYLASE"/>
    <property type="match status" value="1"/>
</dbReference>
<dbReference type="WBParaSite" id="nRc.2.0.1.t38714-RA">
    <property type="protein sequence ID" value="nRc.2.0.1.t38714-RA"/>
    <property type="gene ID" value="nRc.2.0.1.g38714"/>
</dbReference>
<dbReference type="InterPro" id="IPR036554">
    <property type="entry name" value="GHMP_kinase_C_sf"/>
</dbReference>
<dbReference type="GO" id="GO:0004163">
    <property type="term" value="F:diphosphomevalonate decarboxylase activity"/>
    <property type="evidence" value="ECO:0007669"/>
    <property type="project" value="InterPro"/>
</dbReference>
<evidence type="ECO:0000313" key="5">
    <source>
        <dbReference type="WBParaSite" id="nRc.2.0.1.t38714-RA"/>
    </source>
</evidence>
<dbReference type="SUPFAM" id="SSF54211">
    <property type="entry name" value="Ribosomal protein S5 domain 2-like"/>
    <property type="match status" value="1"/>
</dbReference>
<dbReference type="GO" id="GO:0003723">
    <property type="term" value="F:RNA binding"/>
    <property type="evidence" value="ECO:0007669"/>
    <property type="project" value="UniProtKB-UniRule"/>
</dbReference>
<dbReference type="Gene3D" id="3.30.230.10">
    <property type="match status" value="1"/>
</dbReference>
<dbReference type="Pfam" id="PF00013">
    <property type="entry name" value="KH_1"/>
    <property type="match status" value="1"/>
</dbReference>
<dbReference type="PROSITE" id="PS50084">
    <property type="entry name" value="KH_TYPE_1"/>
    <property type="match status" value="1"/>
</dbReference>
<dbReference type="InterPro" id="IPR047538">
    <property type="entry name" value="KH-I_ASCC1"/>
</dbReference>
<dbReference type="InterPro" id="IPR004088">
    <property type="entry name" value="KH_dom_type_1"/>
</dbReference>
<dbReference type="InterPro" id="IPR019510">
    <property type="entry name" value="AKAP7-like_phosphoesterase"/>
</dbReference>
<dbReference type="Pfam" id="PF22700">
    <property type="entry name" value="MVD-like_N"/>
    <property type="match status" value="1"/>
</dbReference>
<dbReference type="InterPro" id="IPR020568">
    <property type="entry name" value="Ribosomal_Su5_D2-typ_SF"/>
</dbReference>
<feature type="domain" description="K Homology" evidence="3">
    <location>
        <begin position="513"/>
        <end position="581"/>
    </location>
</feature>
<dbReference type="PANTHER" id="PTHR10977">
    <property type="entry name" value="DIPHOSPHOMEVALONATE DECARBOXYLASE"/>
    <property type="match status" value="1"/>
</dbReference>
<evidence type="ECO:0000256" key="1">
    <source>
        <dbReference type="PROSITE-ProRule" id="PRU00117"/>
    </source>
</evidence>
<dbReference type="Proteomes" id="UP000887565">
    <property type="component" value="Unplaced"/>
</dbReference>
<keyword evidence="4" id="KW-1185">Reference proteome</keyword>
<feature type="compositionally biased region" description="Basic and acidic residues" evidence="2">
    <location>
        <begin position="470"/>
        <end position="485"/>
    </location>
</feature>
<dbReference type="InterPro" id="IPR014721">
    <property type="entry name" value="Ribsml_uS5_D2-typ_fold_subgr"/>
</dbReference>
<feature type="region of interest" description="Disordered" evidence="2">
    <location>
        <begin position="460"/>
        <end position="492"/>
    </location>
</feature>
<dbReference type="Pfam" id="PF18376">
    <property type="entry name" value="MDD_C"/>
    <property type="match status" value="2"/>
</dbReference>
<name>A0A915KIY2_ROMCU</name>
<dbReference type="Gene3D" id="3.90.1140.10">
    <property type="entry name" value="Cyclic phosphodiesterase"/>
    <property type="match status" value="1"/>
</dbReference>
<dbReference type="CDD" id="cd22419">
    <property type="entry name" value="KH-I_ASCC1"/>
    <property type="match status" value="1"/>
</dbReference>